<dbReference type="InterPro" id="IPR011527">
    <property type="entry name" value="ABC1_TM_dom"/>
</dbReference>
<dbReference type="RefSeq" id="WP_074730733.1">
    <property type="nucleotide sequence ID" value="NZ_FOGW01000016.1"/>
</dbReference>
<name>A0A1H9TF41_9FIRM</name>
<dbReference type="SUPFAM" id="SSF52540">
    <property type="entry name" value="P-loop containing nucleoside triphosphate hydrolases"/>
    <property type="match status" value="2"/>
</dbReference>
<feature type="transmembrane region" description="Helical" evidence="9">
    <location>
        <begin position="622"/>
        <end position="649"/>
    </location>
</feature>
<dbReference type="Proteomes" id="UP000182471">
    <property type="component" value="Unassembled WGS sequence"/>
</dbReference>
<evidence type="ECO:0000259" key="10">
    <source>
        <dbReference type="PROSITE" id="PS50893"/>
    </source>
</evidence>
<feature type="transmembrane region" description="Helical" evidence="9">
    <location>
        <begin position="760"/>
        <end position="781"/>
    </location>
</feature>
<gene>
    <name evidence="12" type="ORF">SAMN02910429_01617</name>
</gene>
<feature type="domain" description="ABC transmembrane type-1" evidence="11">
    <location>
        <begin position="665"/>
        <end position="907"/>
    </location>
</feature>
<organism evidence="12 13">
    <name type="scientific">Lachnobacterium bovis</name>
    <dbReference type="NCBI Taxonomy" id="140626"/>
    <lineage>
        <taxon>Bacteria</taxon>
        <taxon>Bacillati</taxon>
        <taxon>Bacillota</taxon>
        <taxon>Clostridia</taxon>
        <taxon>Lachnospirales</taxon>
        <taxon>Lachnospiraceae</taxon>
        <taxon>Lachnobacterium</taxon>
    </lineage>
</organism>
<dbReference type="PROSITE" id="PS50929">
    <property type="entry name" value="ABC_TM1F"/>
    <property type="match status" value="2"/>
</dbReference>
<comment type="subcellular location">
    <subcellularLocation>
        <location evidence="1">Cell membrane</location>
        <topology evidence="1">Multi-pass membrane protein</topology>
    </subcellularLocation>
</comment>
<feature type="domain" description="ABC transporter" evidence="10">
    <location>
        <begin position="332"/>
        <end position="565"/>
    </location>
</feature>
<dbReference type="GO" id="GO:0015421">
    <property type="term" value="F:ABC-type oligopeptide transporter activity"/>
    <property type="evidence" value="ECO:0007669"/>
    <property type="project" value="TreeGrafter"/>
</dbReference>
<evidence type="ECO:0000256" key="2">
    <source>
        <dbReference type="ARBA" id="ARBA00022448"/>
    </source>
</evidence>
<accession>A0A1H9TF41</accession>
<dbReference type="EMBL" id="FOGW01000016">
    <property type="protein sequence ID" value="SER95845.1"/>
    <property type="molecule type" value="Genomic_DNA"/>
</dbReference>
<feature type="transmembrane region" description="Helical" evidence="9">
    <location>
        <begin position="849"/>
        <end position="869"/>
    </location>
</feature>
<dbReference type="FunFam" id="3.40.50.300:FF:000604">
    <property type="entry name" value="ABC transporter B family member 28"/>
    <property type="match status" value="1"/>
</dbReference>
<proteinExistence type="predicted"/>
<dbReference type="GO" id="GO:0016887">
    <property type="term" value="F:ATP hydrolysis activity"/>
    <property type="evidence" value="ECO:0007669"/>
    <property type="project" value="InterPro"/>
</dbReference>
<dbReference type="CDD" id="cd18781">
    <property type="entry name" value="ABC_6TM_AarD_CydDC_like"/>
    <property type="match status" value="1"/>
</dbReference>
<feature type="transmembrane region" description="Helical" evidence="9">
    <location>
        <begin position="661"/>
        <end position="679"/>
    </location>
</feature>
<keyword evidence="7 9" id="KW-1133">Transmembrane helix</keyword>
<evidence type="ECO:0000256" key="9">
    <source>
        <dbReference type="SAM" id="Phobius"/>
    </source>
</evidence>
<dbReference type="InterPro" id="IPR003593">
    <property type="entry name" value="AAA+_ATPase"/>
</dbReference>
<dbReference type="GO" id="GO:0005886">
    <property type="term" value="C:plasma membrane"/>
    <property type="evidence" value="ECO:0007669"/>
    <property type="project" value="UniProtKB-SubCell"/>
</dbReference>
<dbReference type="PROSITE" id="PS50893">
    <property type="entry name" value="ABC_TRANSPORTER_2"/>
    <property type="match status" value="2"/>
</dbReference>
<evidence type="ECO:0000256" key="6">
    <source>
        <dbReference type="ARBA" id="ARBA00022840"/>
    </source>
</evidence>
<feature type="domain" description="ABC transmembrane type-1" evidence="11">
    <location>
        <begin position="21"/>
        <end position="301"/>
    </location>
</feature>
<dbReference type="Pfam" id="PF00664">
    <property type="entry name" value="ABC_membrane"/>
    <property type="match status" value="2"/>
</dbReference>
<feature type="transmembrane region" description="Helical" evidence="9">
    <location>
        <begin position="732"/>
        <end position="754"/>
    </location>
</feature>
<dbReference type="PROSITE" id="PS00211">
    <property type="entry name" value="ABC_TRANSPORTER_1"/>
    <property type="match status" value="1"/>
</dbReference>
<evidence type="ECO:0000256" key="3">
    <source>
        <dbReference type="ARBA" id="ARBA00022475"/>
    </source>
</evidence>
<keyword evidence="3" id="KW-1003">Cell membrane</keyword>
<keyword evidence="5" id="KW-0547">Nucleotide-binding</keyword>
<protein>
    <submittedName>
        <fullName evidence="12">ATP-binding cassette, subfamily B</fullName>
    </submittedName>
</protein>
<keyword evidence="6 12" id="KW-0067">ATP-binding</keyword>
<feature type="transmembrane region" description="Helical" evidence="9">
    <location>
        <begin position="157"/>
        <end position="180"/>
    </location>
</feature>
<evidence type="ECO:0000256" key="7">
    <source>
        <dbReference type="ARBA" id="ARBA00022989"/>
    </source>
</evidence>
<feature type="transmembrane region" description="Helical" evidence="9">
    <location>
        <begin position="21"/>
        <end position="42"/>
    </location>
</feature>
<evidence type="ECO:0000313" key="12">
    <source>
        <dbReference type="EMBL" id="SER95845.1"/>
    </source>
</evidence>
<feature type="transmembrane region" description="Helical" evidence="9">
    <location>
        <begin position="235"/>
        <end position="263"/>
    </location>
</feature>
<evidence type="ECO:0000256" key="5">
    <source>
        <dbReference type="ARBA" id="ARBA00022741"/>
    </source>
</evidence>
<evidence type="ECO:0000256" key="1">
    <source>
        <dbReference type="ARBA" id="ARBA00004651"/>
    </source>
</evidence>
<dbReference type="InterPro" id="IPR036640">
    <property type="entry name" value="ABC1_TM_sf"/>
</dbReference>
<feature type="transmembrane region" description="Helical" evidence="9">
    <location>
        <begin position="269"/>
        <end position="287"/>
    </location>
</feature>
<evidence type="ECO:0000256" key="4">
    <source>
        <dbReference type="ARBA" id="ARBA00022692"/>
    </source>
</evidence>
<sequence length="1147" mass="129713">MIRTRLVNLLDDAKKYIYYQILLQFSILILRICMIFMASSLVDTAIKGDLTDKQIAFFALKSIVLIAICCVCERYYIKFKTRVSLNVKSVLREKIFQKLVRLGMNYDKEVERSKLVQLAVEGVEQLEVYFSKYLSQFLYSIAAAILIFICVCTKDILAGIILLVFAPLIPLSIIIVYRIAKRLVKKQWKNYTDLGSLFLENLQGLMTLKIYQADKQKAEELVEESERYRKSEMKVLIMQLNSMAVMNIMTSGGTALGIIVALVRYHNGKISFGSAFAIFLLAVEFFVKFKKLSKFFNVAMKGMAASDKILAFLDLPEEEEKGAKITSEPIFLKLDNVCFSYEDGQEILDKITLNIRTGNFIAFVGKSGCGKSILAKILSGQLSGYTGKINIQGKELSDVNIKSLNENMVVVTGDSYIFKGNIRDNLLLGKPDATDEMLNEMIERVGLTQVLEAKEGLDTVVEEAGANFSSGQRQRIAIARALLKDAPFYIFDEATSNIDKDSEEKIMAIIKQLAKDKTIILISQRLENVVDCDNIYVFENGKMKESGLHEELLEKDKIYAQLYNKQKSLENYSIEKTKIKTIKFVENNVEKTSDVAQKDLELEEKRGKIYILKELIKLIKPLFLVLFMATVFGILGYLCAISLTLMATYDLCLLKNGKDAGVLEVLLLIAFLRGILNYIEQYCNHYMAFKALAIIRTKVFNKLRKLCPAKYEEKDKGHLISLLTSDIELLEVFYAHTVPEFLIGCFIVVFVTVFVGEISIVSGGIVCVTFILLGFVFPFFFGEKEEKTALEYRNKIADINSFMLTSLRGIREILQYSQGEKRLNEIADRNDDLSFLKIKLSRLEEKQKVLMMFMLLSSSTVIFCILLHLMVQDDSVSIENVVLGLVAILSSFEMIVGLSNFTNNMPNIIASGTRIIGLLSEQPKVHEIKFDKRIGNEDIKFNHVSFEYDNKEEVLKDVSFIIPKNKIIGINGKSGCGKSTILKLLMNFWNVEQGDIEFGIDNIKDIDTTNLRDIEAYVGQETYIFNDTIENNILLANPRAEHCDIVDAAKKASLHKFIKSLPQGYDTVIGERGVRLSDGQKQRIGLARAFLHNPKILLLDEPTSNVDSINEGIILNAILKEAKNKTVVIVSHKESTLDFIDEMIKIV</sequence>
<dbReference type="Gene3D" id="3.40.50.300">
    <property type="entry name" value="P-loop containing nucleotide triphosphate hydrolases"/>
    <property type="match status" value="2"/>
</dbReference>
<dbReference type="InterPro" id="IPR003439">
    <property type="entry name" value="ABC_transporter-like_ATP-bd"/>
</dbReference>
<dbReference type="InterPro" id="IPR017871">
    <property type="entry name" value="ABC_transporter-like_CS"/>
</dbReference>
<dbReference type="PANTHER" id="PTHR43394:SF1">
    <property type="entry name" value="ATP-BINDING CASSETTE SUB-FAMILY B MEMBER 10, MITOCHONDRIAL"/>
    <property type="match status" value="1"/>
</dbReference>
<dbReference type="AlphaFoldDB" id="A0A1H9TF41"/>
<keyword evidence="2" id="KW-0813">Transport</keyword>
<dbReference type="PANTHER" id="PTHR43394">
    <property type="entry name" value="ATP-DEPENDENT PERMEASE MDL1, MITOCHONDRIAL"/>
    <property type="match status" value="1"/>
</dbReference>
<dbReference type="Gene3D" id="1.20.1560.10">
    <property type="entry name" value="ABC transporter type 1, transmembrane domain"/>
    <property type="match status" value="2"/>
</dbReference>
<dbReference type="FunFam" id="3.40.50.300:FF:000854">
    <property type="entry name" value="Multidrug ABC transporter ATP-binding protein"/>
    <property type="match status" value="1"/>
</dbReference>
<keyword evidence="13" id="KW-1185">Reference proteome</keyword>
<feature type="transmembrane region" description="Helical" evidence="9">
    <location>
        <begin position="881"/>
        <end position="901"/>
    </location>
</feature>
<dbReference type="InterPro" id="IPR027417">
    <property type="entry name" value="P-loop_NTPase"/>
</dbReference>
<dbReference type="SUPFAM" id="SSF90123">
    <property type="entry name" value="ABC transporter transmembrane region"/>
    <property type="match status" value="2"/>
</dbReference>
<feature type="transmembrane region" description="Helical" evidence="9">
    <location>
        <begin position="133"/>
        <end position="151"/>
    </location>
</feature>
<feature type="domain" description="ABC transporter" evidence="10">
    <location>
        <begin position="939"/>
        <end position="1147"/>
    </location>
</feature>
<keyword evidence="8 9" id="KW-0472">Membrane</keyword>
<keyword evidence="4 9" id="KW-0812">Transmembrane</keyword>
<dbReference type="GO" id="GO:0005737">
    <property type="term" value="C:cytoplasm"/>
    <property type="evidence" value="ECO:0007669"/>
    <property type="project" value="UniProtKB-ARBA"/>
</dbReference>
<reference evidence="13" key="1">
    <citation type="submission" date="2016-10" db="EMBL/GenBank/DDBJ databases">
        <authorList>
            <person name="Varghese N."/>
            <person name="Submissions S."/>
        </authorList>
    </citation>
    <scope>NUCLEOTIDE SEQUENCE [LARGE SCALE GENOMIC DNA]</scope>
    <source>
        <strain evidence="13">S1b</strain>
    </source>
</reference>
<feature type="transmembrane region" description="Helical" evidence="9">
    <location>
        <begin position="54"/>
        <end position="76"/>
    </location>
</feature>
<dbReference type="Pfam" id="PF00005">
    <property type="entry name" value="ABC_tran"/>
    <property type="match status" value="2"/>
</dbReference>
<dbReference type="InterPro" id="IPR039421">
    <property type="entry name" value="Type_1_exporter"/>
</dbReference>
<dbReference type="GO" id="GO:0005524">
    <property type="term" value="F:ATP binding"/>
    <property type="evidence" value="ECO:0007669"/>
    <property type="project" value="UniProtKB-KW"/>
</dbReference>
<evidence type="ECO:0000256" key="8">
    <source>
        <dbReference type="ARBA" id="ARBA00023136"/>
    </source>
</evidence>
<evidence type="ECO:0000259" key="11">
    <source>
        <dbReference type="PROSITE" id="PS50929"/>
    </source>
</evidence>
<dbReference type="SMART" id="SM00382">
    <property type="entry name" value="AAA"/>
    <property type="match status" value="2"/>
</dbReference>
<evidence type="ECO:0000313" key="13">
    <source>
        <dbReference type="Proteomes" id="UP000182471"/>
    </source>
</evidence>